<proteinExistence type="predicted"/>
<evidence type="ECO:0000256" key="1">
    <source>
        <dbReference type="SAM" id="MobiDB-lite"/>
    </source>
</evidence>
<organism evidence="2 3">
    <name type="scientific">Ambrosia artemisiifolia</name>
    <name type="common">Common ragweed</name>
    <dbReference type="NCBI Taxonomy" id="4212"/>
    <lineage>
        <taxon>Eukaryota</taxon>
        <taxon>Viridiplantae</taxon>
        <taxon>Streptophyta</taxon>
        <taxon>Embryophyta</taxon>
        <taxon>Tracheophyta</taxon>
        <taxon>Spermatophyta</taxon>
        <taxon>Magnoliopsida</taxon>
        <taxon>eudicotyledons</taxon>
        <taxon>Gunneridae</taxon>
        <taxon>Pentapetalae</taxon>
        <taxon>asterids</taxon>
        <taxon>campanulids</taxon>
        <taxon>Asterales</taxon>
        <taxon>Asteraceae</taxon>
        <taxon>Asteroideae</taxon>
        <taxon>Heliantheae alliance</taxon>
        <taxon>Heliantheae</taxon>
        <taxon>Ambrosia</taxon>
    </lineage>
</organism>
<protein>
    <submittedName>
        <fullName evidence="2">Uncharacterized protein</fullName>
    </submittedName>
</protein>
<evidence type="ECO:0000313" key="3">
    <source>
        <dbReference type="Proteomes" id="UP001206925"/>
    </source>
</evidence>
<reference evidence="2" key="1">
    <citation type="submission" date="2022-06" db="EMBL/GenBank/DDBJ databases">
        <title>Uncovering the hologenomic basis of an extraordinary plant invasion.</title>
        <authorList>
            <person name="Bieker V.C."/>
            <person name="Martin M.D."/>
            <person name="Gilbert T."/>
            <person name="Hodgins K."/>
            <person name="Battlay P."/>
            <person name="Petersen B."/>
            <person name="Wilson J."/>
        </authorList>
    </citation>
    <scope>NUCLEOTIDE SEQUENCE</scope>
    <source>
        <strain evidence="2">AA19_3_7</strain>
        <tissue evidence="2">Leaf</tissue>
    </source>
</reference>
<gene>
    <name evidence="2" type="ORF">M8C21_009702</name>
</gene>
<keyword evidence="3" id="KW-1185">Reference proteome</keyword>
<dbReference type="AlphaFoldDB" id="A0AAD5BL84"/>
<dbReference type="EMBL" id="JAMZMK010011937">
    <property type="protein sequence ID" value="KAI7725437.1"/>
    <property type="molecule type" value="Genomic_DNA"/>
</dbReference>
<name>A0AAD5BL84_AMBAR</name>
<comment type="caution">
    <text evidence="2">The sequence shown here is derived from an EMBL/GenBank/DDBJ whole genome shotgun (WGS) entry which is preliminary data.</text>
</comment>
<evidence type="ECO:0000313" key="2">
    <source>
        <dbReference type="EMBL" id="KAI7725437.1"/>
    </source>
</evidence>
<feature type="compositionally biased region" description="Gly residues" evidence="1">
    <location>
        <begin position="66"/>
        <end position="77"/>
    </location>
</feature>
<dbReference type="Proteomes" id="UP001206925">
    <property type="component" value="Unassembled WGS sequence"/>
</dbReference>
<feature type="region of interest" description="Disordered" evidence="1">
    <location>
        <begin position="47"/>
        <end position="77"/>
    </location>
</feature>
<accession>A0AAD5BL84</accession>
<sequence length="77" mass="8407">MGMKIDLVNINGGLVVAILTKLPFRYVGFLLRFTFGEWEVVTTTTNKRTISGESGGDGDDLHGYRRGNGGGRLLMSE</sequence>